<dbReference type="AlphaFoldDB" id="A0ABD0Y0T3"/>
<reference evidence="2 3" key="1">
    <citation type="submission" date="2024-06" db="EMBL/GenBank/DDBJ databases">
        <authorList>
            <person name="Pan Q."/>
            <person name="Wen M."/>
            <person name="Jouanno E."/>
            <person name="Zahm M."/>
            <person name="Klopp C."/>
            <person name="Cabau C."/>
            <person name="Louis A."/>
            <person name="Berthelot C."/>
            <person name="Parey E."/>
            <person name="Roest Crollius H."/>
            <person name="Montfort J."/>
            <person name="Robinson-Rechavi M."/>
            <person name="Bouchez O."/>
            <person name="Lampietro C."/>
            <person name="Lopez Roques C."/>
            <person name="Donnadieu C."/>
            <person name="Postlethwait J."/>
            <person name="Bobe J."/>
            <person name="Verreycken H."/>
            <person name="Guiguen Y."/>
        </authorList>
    </citation>
    <scope>NUCLEOTIDE SEQUENCE [LARGE SCALE GENOMIC DNA]</scope>
    <source>
        <strain evidence="2">Up_M1</strain>
        <tissue evidence="2">Testis</tissue>
    </source>
</reference>
<protein>
    <submittedName>
        <fullName evidence="2">Uncharacterized protein</fullName>
    </submittedName>
</protein>
<name>A0ABD0Y0T3_UMBPY</name>
<organism evidence="2 3">
    <name type="scientific">Umbra pygmaea</name>
    <name type="common">Eastern mudminnow</name>
    <dbReference type="NCBI Taxonomy" id="75934"/>
    <lineage>
        <taxon>Eukaryota</taxon>
        <taxon>Metazoa</taxon>
        <taxon>Chordata</taxon>
        <taxon>Craniata</taxon>
        <taxon>Vertebrata</taxon>
        <taxon>Euteleostomi</taxon>
        <taxon>Actinopterygii</taxon>
        <taxon>Neopterygii</taxon>
        <taxon>Teleostei</taxon>
        <taxon>Protacanthopterygii</taxon>
        <taxon>Esociformes</taxon>
        <taxon>Umbridae</taxon>
        <taxon>Umbra</taxon>
    </lineage>
</organism>
<keyword evidence="1" id="KW-0732">Signal</keyword>
<feature type="signal peptide" evidence="1">
    <location>
        <begin position="1"/>
        <end position="15"/>
    </location>
</feature>
<evidence type="ECO:0000313" key="3">
    <source>
        <dbReference type="Proteomes" id="UP001557470"/>
    </source>
</evidence>
<feature type="chain" id="PRO_5044817853" evidence="1">
    <location>
        <begin position="16"/>
        <end position="167"/>
    </location>
</feature>
<keyword evidence="3" id="KW-1185">Reference proteome</keyword>
<evidence type="ECO:0000313" key="2">
    <source>
        <dbReference type="EMBL" id="KAL1021720.1"/>
    </source>
</evidence>
<dbReference type="Proteomes" id="UP001557470">
    <property type="component" value="Unassembled WGS sequence"/>
</dbReference>
<dbReference type="EMBL" id="JAGEUA010000001">
    <property type="protein sequence ID" value="KAL1021720.1"/>
    <property type="molecule type" value="Genomic_DNA"/>
</dbReference>
<gene>
    <name evidence="2" type="ORF">UPYG_G00017150</name>
</gene>
<evidence type="ECO:0000256" key="1">
    <source>
        <dbReference type="SAM" id="SignalP"/>
    </source>
</evidence>
<sequence length="167" mass="18982">MWIVCAVLFLGLVGALQREQVAQHAIKLHRGRGAATRHGWSWVSDNCRRLGSLLQQKNAAIKKLSVAAVAVRRDHSLSEPERDFQVHTLEVFQKELNESERSVFQAVVGLQRALQGDYRDVVNMKDSSHQRLEALREAAIKVRTGGGRGVIDEVRRRRSNKEERRSH</sequence>
<comment type="caution">
    <text evidence="2">The sequence shown here is derived from an EMBL/GenBank/DDBJ whole genome shotgun (WGS) entry which is preliminary data.</text>
</comment>
<proteinExistence type="predicted"/>
<accession>A0ABD0Y0T3</accession>